<protein>
    <submittedName>
        <fullName evidence="1">Uncharacterized protein</fullName>
    </submittedName>
</protein>
<dbReference type="PANTHER" id="PTHR39624">
    <property type="entry name" value="PROTEIN INVOLVED IN RIMO-MEDIATED BETA-METHYLTHIOLATION OF RIBOSOMAL PROTEIN S12 YCAO"/>
    <property type="match status" value="1"/>
</dbReference>
<dbReference type="Pfam" id="PF02566">
    <property type="entry name" value="OsmC"/>
    <property type="match status" value="1"/>
</dbReference>
<gene>
    <name evidence="1" type="ORF">BJI69_17300</name>
</gene>
<name>A0A0G9H2N6_9GAMM</name>
<keyword evidence="2" id="KW-1185">Reference proteome</keyword>
<sequence length="162" mass="17168">MTSQPVIVQPTGQGDFQVRVNAQGPSFFVDEPLAMGGLASGPTPYDLLSAALGACTAMTLGLYARRKGLALTDVQVSVTHRRDAITGRDTFERALYIEGSLDEAQAARLLDMADRCPVGKTLSVGADIVTHLAPKTEPVIPNRPCDQTHPGAMVQACEEMDG</sequence>
<dbReference type="KEGG" id="lrz:BJI69_17300"/>
<proteinExistence type="predicted"/>
<dbReference type="InterPro" id="IPR003718">
    <property type="entry name" value="OsmC/Ohr_fam"/>
</dbReference>
<reference evidence="2" key="1">
    <citation type="submission" date="2016-09" db="EMBL/GenBank/DDBJ databases">
        <authorList>
            <person name="Lysoe E."/>
        </authorList>
    </citation>
    <scope>NUCLEOTIDE SEQUENCE [LARGE SCALE GENOMIC DNA]</scope>
    <source>
        <strain evidence="2">LJ96T</strain>
    </source>
</reference>
<dbReference type="PANTHER" id="PTHR39624:SF2">
    <property type="entry name" value="OSMC-LIKE PROTEIN"/>
    <property type="match status" value="1"/>
</dbReference>
<dbReference type="PATRIC" id="fig|1440763.5.peg.3925"/>
<dbReference type="OrthoDB" id="9789573at2"/>
<dbReference type="EMBL" id="CP017480">
    <property type="protein sequence ID" value="APG05487.1"/>
    <property type="molecule type" value="Genomic_DNA"/>
</dbReference>
<organism evidence="1 2">
    <name type="scientific">Luteibacter rhizovicinus DSM 16549</name>
    <dbReference type="NCBI Taxonomy" id="1440763"/>
    <lineage>
        <taxon>Bacteria</taxon>
        <taxon>Pseudomonadati</taxon>
        <taxon>Pseudomonadota</taxon>
        <taxon>Gammaproteobacteria</taxon>
        <taxon>Lysobacterales</taxon>
        <taxon>Rhodanobacteraceae</taxon>
        <taxon>Luteibacter</taxon>
    </lineage>
</organism>
<evidence type="ECO:0000313" key="1">
    <source>
        <dbReference type="EMBL" id="APG05487.1"/>
    </source>
</evidence>
<dbReference type="SUPFAM" id="SSF82784">
    <property type="entry name" value="OsmC-like"/>
    <property type="match status" value="1"/>
</dbReference>
<dbReference type="AlphaFoldDB" id="A0A0G9H2N6"/>
<dbReference type="Proteomes" id="UP000182987">
    <property type="component" value="Chromosome"/>
</dbReference>
<dbReference type="RefSeq" id="WP_046969295.1">
    <property type="nucleotide sequence ID" value="NZ_CP017480.1"/>
</dbReference>
<dbReference type="InterPro" id="IPR036102">
    <property type="entry name" value="OsmC/Ohrsf"/>
</dbReference>
<dbReference type="STRING" id="1440763.BJI69_17300"/>
<dbReference type="InterPro" id="IPR015946">
    <property type="entry name" value="KH_dom-like_a/b"/>
</dbReference>
<dbReference type="Gene3D" id="3.30.300.20">
    <property type="match status" value="1"/>
</dbReference>
<accession>A0A0G9H2N6</accession>
<evidence type="ECO:0000313" key="2">
    <source>
        <dbReference type="Proteomes" id="UP000182987"/>
    </source>
</evidence>